<organism evidence="2 3">
    <name type="scientific">Henosepilachna vigintioctopunctata</name>
    <dbReference type="NCBI Taxonomy" id="420089"/>
    <lineage>
        <taxon>Eukaryota</taxon>
        <taxon>Metazoa</taxon>
        <taxon>Ecdysozoa</taxon>
        <taxon>Arthropoda</taxon>
        <taxon>Hexapoda</taxon>
        <taxon>Insecta</taxon>
        <taxon>Pterygota</taxon>
        <taxon>Neoptera</taxon>
        <taxon>Endopterygota</taxon>
        <taxon>Coleoptera</taxon>
        <taxon>Polyphaga</taxon>
        <taxon>Cucujiformia</taxon>
        <taxon>Coccinelloidea</taxon>
        <taxon>Coccinellidae</taxon>
        <taxon>Epilachninae</taxon>
        <taxon>Epilachnini</taxon>
        <taxon>Henosepilachna</taxon>
    </lineage>
</organism>
<dbReference type="AlphaFoldDB" id="A0AAW1VAM4"/>
<dbReference type="InterPro" id="IPR037238">
    <property type="entry name" value="YbiA-like_sf"/>
</dbReference>
<feature type="domain" description="NADAR" evidence="1">
    <location>
        <begin position="9"/>
        <end position="142"/>
    </location>
</feature>
<evidence type="ECO:0000313" key="2">
    <source>
        <dbReference type="EMBL" id="KAK9892751.1"/>
    </source>
</evidence>
<dbReference type="SUPFAM" id="SSF143990">
    <property type="entry name" value="YbiA-like"/>
    <property type="match status" value="1"/>
</dbReference>
<dbReference type="EMBL" id="JARQZJ010000138">
    <property type="protein sequence ID" value="KAK9892751.1"/>
    <property type="molecule type" value="Genomic_DNA"/>
</dbReference>
<keyword evidence="3" id="KW-1185">Reference proteome</keyword>
<dbReference type="Pfam" id="PF08719">
    <property type="entry name" value="NADAR"/>
    <property type="match status" value="1"/>
</dbReference>
<comment type="caution">
    <text evidence="2">The sequence shown here is derived from an EMBL/GenBank/DDBJ whole genome shotgun (WGS) entry which is preliminary data.</text>
</comment>
<evidence type="ECO:0000259" key="1">
    <source>
        <dbReference type="Pfam" id="PF08719"/>
    </source>
</evidence>
<accession>A0AAW1VAM4</accession>
<reference evidence="2 3" key="1">
    <citation type="submission" date="2023-03" db="EMBL/GenBank/DDBJ databases">
        <title>Genome insight into feeding habits of ladybird beetles.</title>
        <authorList>
            <person name="Li H.-S."/>
            <person name="Huang Y.-H."/>
            <person name="Pang H."/>
        </authorList>
    </citation>
    <scope>NUCLEOTIDE SEQUENCE [LARGE SCALE GENOMIC DNA]</scope>
    <source>
        <strain evidence="2">SYSU_2023b</strain>
        <tissue evidence="2">Whole body</tissue>
    </source>
</reference>
<dbReference type="NCBIfam" id="TIGR02464">
    <property type="entry name" value="ribofla_fusion"/>
    <property type="match status" value="1"/>
</dbReference>
<name>A0AAW1VAM4_9CUCU</name>
<sequence>MAITNFRGDYKFLSNFFKCEIEYEDDVYPSVEHAFQAAKTINENERKRILSNKNPVIAKRIGRKVKLRSDWEEVKYNIMYQLVLQKFKNNELSRLLLDTGNNEIIEENKWHDKYWGKCICKKCNGDGKNNLGLILQKVRDEIDEKSG</sequence>
<evidence type="ECO:0000313" key="3">
    <source>
        <dbReference type="Proteomes" id="UP001431783"/>
    </source>
</evidence>
<proteinExistence type="predicted"/>
<dbReference type="CDD" id="cd15457">
    <property type="entry name" value="NADAR"/>
    <property type="match status" value="1"/>
</dbReference>
<dbReference type="InterPro" id="IPR012816">
    <property type="entry name" value="NADAR"/>
</dbReference>
<gene>
    <name evidence="2" type="ORF">WA026_021944</name>
</gene>
<protein>
    <recommendedName>
        <fullName evidence="1">NADAR domain-containing protein</fullName>
    </recommendedName>
</protein>
<dbReference type="Gene3D" id="1.10.357.40">
    <property type="entry name" value="YbiA-like"/>
    <property type="match status" value="1"/>
</dbReference>
<dbReference type="Proteomes" id="UP001431783">
    <property type="component" value="Unassembled WGS sequence"/>
</dbReference>